<dbReference type="Pfam" id="PF00027">
    <property type="entry name" value="cNMP_binding"/>
    <property type="match status" value="1"/>
</dbReference>
<dbReference type="PROSITE" id="PS00042">
    <property type="entry name" value="HTH_CRP_1"/>
    <property type="match status" value="1"/>
</dbReference>
<dbReference type="InterPro" id="IPR036390">
    <property type="entry name" value="WH_DNA-bd_sf"/>
</dbReference>
<accession>A0A1H7J4G9</accession>
<keyword evidence="2" id="KW-0238">DNA-binding</keyword>
<dbReference type="SUPFAM" id="SSF51206">
    <property type="entry name" value="cAMP-binding domain-like"/>
    <property type="match status" value="1"/>
</dbReference>
<reference evidence="6 7" key="1">
    <citation type="submission" date="2016-10" db="EMBL/GenBank/DDBJ databases">
        <authorList>
            <person name="de Groot N.N."/>
        </authorList>
    </citation>
    <scope>NUCLEOTIDE SEQUENCE [LARGE SCALE GENOMIC DNA]</scope>
    <source>
        <strain evidence="6 7">DSM 14858</strain>
    </source>
</reference>
<dbReference type="SMART" id="SM00100">
    <property type="entry name" value="cNMP"/>
    <property type="match status" value="1"/>
</dbReference>
<dbReference type="GO" id="GO:0003677">
    <property type="term" value="F:DNA binding"/>
    <property type="evidence" value="ECO:0007669"/>
    <property type="project" value="UniProtKB-KW"/>
</dbReference>
<dbReference type="Gene3D" id="1.10.10.10">
    <property type="entry name" value="Winged helix-like DNA-binding domain superfamily/Winged helix DNA-binding domain"/>
    <property type="match status" value="1"/>
</dbReference>
<dbReference type="PROSITE" id="PS50042">
    <property type="entry name" value="CNMP_BINDING_3"/>
    <property type="match status" value="1"/>
</dbReference>
<feature type="domain" description="Cyclic nucleotide-binding" evidence="4">
    <location>
        <begin position="60"/>
        <end position="177"/>
    </location>
</feature>
<keyword evidence="7" id="KW-1185">Reference proteome</keyword>
<dbReference type="InterPro" id="IPR036388">
    <property type="entry name" value="WH-like_DNA-bd_sf"/>
</dbReference>
<dbReference type="InterPro" id="IPR014710">
    <property type="entry name" value="RmlC-like_jellyroll"/>
</dbReference>
<gene>
    <name evidence="6" type="ORF">SAMN04488526_1261</name>
</gene>
<dbReference type="CDD" id="cd00092">
    <property type="entry name" value="HTH_CRP"/>
    <property type="match status" value="1"/>
</dbReference>
<proteinExistence type="predicted"/>
<sequence length="287" mass="31262">MPLPLRVCTAVPCYRSKDMAVFEQAATAPHFFGHFLAMAHMDFLLATSDCSSCPIRHRAVCASCNGAELNRLSDMKSYRSCKAGEVIALEGGVLPFVASIVTGCATLTQSLEDGRMQMVGLLLPSDFLGRPGRATAPFEVVAVTDTTLCVFERLAFERMMAETPHVADRLLKMALDELDAARDWMLLLGRKTAREKVATLLAIILRRAPSAAFPLRAELPLSREAMATYLGLTIETVSRQMTALRKDGFIRLEGTRGIVCGDLPSLISVTGDDTVILSDYGRDDRSA</sequence>
<dbReference type="InterPro" id="IPR018335">
    <property type="entry name" value="Tscrpt_reg_HTH_Crp-type_CS"/>
</dbReference>
<dbReference type="SUPFAM" id="SSF46785">
    <property type="entry name" value="Winged helix' DNA-binding domain"/>
    <property type="match status" value="1"/>
</dbReference>
<dbReference type="PANTHER" id="PTHR24567">
    <property type="entry name" value="CRP FAMILY TRANSCRIPTIONAL REGULATORY PROTEIN"/>
    <property type="match status" value="1"/>
</dbReference>
<evidence type="ECO:0000256" key="3">
    <source>
        <dbReference type="ARBA" id="ARBA00023163"/>
    </source>
</evidence>
<evidence type="ECO:0000259" key="5">
    <source>
        <dbReference type="PROSITE" id="PS51063"/>
    </source>
</evidence>
<dbReference type="NCBIfam" id="NF045989">
    <property type="entry name" value="TransRegFnrLRhodb"/>
    <property type="match status" value="1"/>
</dbReference>
<dbReference type="EMBL" id="FNZQ01000001">
    <property type="protein sequence ID" value="SEK69629.1"/>
    <property type="molecule type" value="Genomic_DNA"/>
</dbReference>
<protein>
    <submittedName>
        <fullName evidence="6">CRP/FNR family transcriptional regulator, anaerobic regulatory protein</fullName>
    </submittedName>
</protein>
<dbReference type="SMART" id="SM00419">
    <property type="entry name" value="HTH_CRP"/>
    <property type="match status" value="1"/>
</dbReference>
<dbReference type="PRINTS" id="PR00034">
    <property type="entry name" value="HTHCRP"/>
</dbReference>
<dbReference type="PANTHER" id="PTHR24567:SF75">
    <property type="entry name" value="FUMARATE AND NITRATE REDUCTION REGULATORY PROTEIN"/>
    <property type="match status" value="1"/>
</dbReference>
<dbReference type="GO" id="GO:0005829">
    <property type="term" value="C:cytosol"/>
    <property type="evidence" value="ECO:0007669"/>
    <property type="project" value="TreeGrafter"/>
</dbReference>
<dbReference type="Pfam" id="PF13545">
    <property type="entry name" value="HTH_Crp_2"/>
    <property type="match status" value="1"/>
</dbReference>
<dbReference type="Gene3D" id="2.60.120.10">
    <property type="entry name" value="Jelly Rolls"/>
    <property type="match status" value="1"/>
</dbReference>
<dbReference type="AlphaFoldDB" id="A0A1H7J4G9"/>
<organism evidence="6 7">
    <name type="scientific">Jannaschia helgolandensis</name>
    <dbReference type="NCBI Taxonomy" id="188906"/>
    <lineage>
        <taxon>Bacteria</taxon>
        <taxon>Pseudomonadati</taxon>
        <taxon>Pseudomonadota</taxon>
        <taxon>Alphaproteobacteria</taxon>
        <taxon>Rhodobacterales</taxon>
        <taxon>Roseobacteraceae</taxon>
        <taxon>Jannaschia</taxon>
    </lineage>
</organism>
<keyword evidence="3" id="KW-0804">Transcription</keyword>
<dbReference type="InterPro" id="IPR012318">
    <property type="entry name" value="HTH_CRP"/>
</dbReference>
<keyword evidence="1" id="KW-0805">Transcription regulation</keyword>
<evidence type="ECO:0000259" key="4">
    <source>
        <dbReference type="PROSITE" id="PS50042"/>
    </source>
</evidence>
<dbReference type="Proteomes" id="UP000199283">
    <property type="component" value="Unassembled WGS sequence"/>
</dbReference>
<dbReference type="PROSITE" id="PS51063">
    <property type="entry name" value="HTH_CRP_2"/>
    <property type="match status" value="1"/>
</dbReference>
<dbReference type="InterPro" id="IPR050397">
    <property type="entry name" value="Env_Response_Regulators"/>
</dbReference>
<dbReference type="InterPro" id="IPR000595">
    <property type="entry name" value="cNMP-bd_dom"/>
</dbReference>
<dbReference type="InterPro" id="IPR018490">
    <property type="entry name" value="cNMP-bd_dom_sf"/>
</dbReference>
<feature type="domain" description="HTH crp-type" evidence="5">
    <location>
        <begin position="191"/>
        <end position="264"/>
    </location>
</feature>
<name>A0A1H7J4G9_9RHOB</name>
<dbReference type="CDD" id="cd00038">
    <property type="entry name" value="CAP_ED"/>
    <property type="match status" value="1"/>
</dbReference>
<evidence type="ECO:0000313" key="6">
    <source>
        <dbReference type="EMBL" id="SEK69629.1"/>
    </source>
</evidence>
<evidence type="ECO:0000256" key="1">
    <source>
        <dbReference type="ARBA" id="ARBA00023015"/>
    </source>
</evidence>
<dbReference type="GO" id="GO:0003700">
    <property type="term" value="F:DNA-binding transcription factor activity"/>
    <property type="evidence" value="ECO:0007669"/>
    <property type="project" value="InterPro"/>
</dbReference>
<evidence type="ECO:0000256" key="2">
    <source>
        <dbReference type="ARBA" id="ARBA00023125"/>
    </source>
</evidence>
<evidence type="ECO:0000313" key="7">
    <source>
        <dbReference type="Proteomes" id="UP000199283"/>
    </source>
</evidence>
<dbReference type="STRING" id="188906.SAMN04488526_1261"/>